<dbReference type="Proteomes" id="UP000245698">
    <property type="component" value="Unassembled WGS sequence"/>
</dbReference>
<reference evidence="2" key="1">
    <citation type="submission" date="2016-12" db="EMBL/GenBank/DDBJ databases">
        <authorList>
            <person name="Brunel B."/>
        </authorList>
    </citation>
    <scope>NUCLEOTIDE SEQUENCE [LARGE SCALE GENOMIC DNA]</scope>
</reference>
<keyword evidence="2" id="KW-1185">Reference proteome</keyword>
<evidence type="ECO:0000313" key="2">
    <source>
        <dbReference type="Proteomes" id="UP000245698"/>
    </source>
</evidence>
<sequence length="80" mass="8758">MDASFRIFDTLRGKIHGNNVFSVLSENARRVANAAPNVQYLRIGQVAETCDPVFCQNPISRPPLTESCKAFGHQIPAALS</sequence>
<dbReference type="AlphaFoldDB" id="A0A2P9AQ53"/>
<protein>
    <submittedName>
        <fullName evidence="1">Uncharacterized protein</fullName>
    </submittedName>
</protein>
<proteinExistence type="predicted"/>
<gene>
    <name evidence="1" type="ORF">BQ8482_340199</name>
</gene>
<dbReference type="EMBL" id="FUIG01000042">
    <property type="protein sequence ID" value="SJM33303.1"/>
    <property type="molecule type" value="Genomic_DNA"/>
</dbReference>
<accession>A0A2P9AQ53</accession>
<organism evidence="1 2">
    <name type="scientific">Mesorhizobium delmotii</name>
    <dbReference type="NCBI Taxonomy" id="1631247"/>
    <lineage>
        <taxon>Bacteria</taxon>
        <taxon>Pseudomonadati</taxon>
        <taxon>Pseudomonadota</taxon>
        <taxon>Alphaproteobacteria</taxon>
        <taxon>Hyphomicrobiales</taxon>
        <taxon>Phyllobacteriaceae</taxon>
        <taxon>Mesorhizobium</taxon>
    </lineage>
</organism>
<evidence type="ECO:0000313" key="1">
    <source>
        <dbReference type="EMBL" id="SJM33303.1"/>
    </source>
</evidence>
<name>A0A2P9AQ53_9HYPH</name>